<dbReference type="Proteomes" id="UP000663444">
    <property type="component" value="Chromosome"/>
</dbReference>
<evidence type="ECO:0000313" key="2">
    <source>
        <dbReference type="EMBL" id="QRJ62634.1"/>
    </source>
</evidence>
<proteinExistence type="predicted"/>
<feature type="compositionally biased region" description="Basic residues" evidence="1">
    <location>
        <begin position="157"/>
        <end position="169"/>
    </location>
</feature>
<organism evidence="2 3">
    <name type="scientific">Azospira restricta</name>
    <dbReference type="NCBI Taxonomy" id="404405"/>
    <lineage>
        <taxon>Bacteria</taxon>
        <taxon>Pseudomonadati</taxon>
        <taxon>Pseudomonadota</taxon>
        <taxon>Betaproteobacteria</taxon>
        <taxon>Rhodocyclales</taxon>
        <taxon>Rhodocyclaceae</taxon>
        <taxon>Azospira</taxon>
    </lineage>
</organism>
<gene>
    <name evidence="2" type="ORF">IWH25_12730</name>
</gene>
<reference evidence="2" key="1">
    <citation type="submission" date="2020-11" db="EMBL/GenBank/DDBJ databases">
        <title>Azospira restricta DSM 18626 genome sequence.</title>
        <authorList>
            <person name="Moe W.M."/>
        </authorList>
    </citation>
    <scope>NUCLEOTIDE SEQUENCE</scope>
    <source>
        <strain evidence="2">DSM 18626</strain>
    </source>
</reference>
<feature type="region of interest" description="Disordered" evidence="1">
    <location>
        <begin position="131"/>
        <end position="169"/>
    </location>
</feature>
<keyword evidence="3" id="KW-1185">Reference proteome</keyword>
<sequence length="169" mass="17840">MRSIYDVDVILLLATMLAGKRRPAELPGIVAAAELVQGLQGTLPAAAKLRAAFSRLATNGLVCAAEGGFALTAAAQQIVAGASRKASNAERLAGIREKLAGYAPTDGHADIVVPDEQWNAAIAEHRASAAAAGKNLLVPKPRTDDDERKKRPGPGLRQRKPLPPRRRKD</sequence>
<protein>
    <submittedName>
        <fullName evidence="2">Uncharacterized protein</fullName>
    </submittedName>
</protein>
<dbReference type="AlphaFoldDB" id="A0A974SMX2"/>
<evidence type="ECO:0000256" key="1">
    <source>
        <dbReference type="SAM" id="MobiDB-lite"/>
    </source>
</evidence>
<dbReference type="RefSeq" id="WP_203386165.1">
    <property type="nucleotide sequence ID" value="NZ_CP064781.1"/>
</dbReference>
<dbReference type="KEGG" id="ares:IWH25_12730"/>
<accession>A0A974SMX2</accession>
<evidence type="ECO:0000313" key="3">
    <source>
        <dbReference type="Proteomes" id="UP000663444"/>
    </source>
</evidence>
<dbReference type="EMBL" id="CP064781">
    <property type="protein sequence ID" value="QRJ62634.1"/>
    <property type="molecule type" value="Genomic_DNA"/>
</dbReference>
<name>A0A974SMX2_9RHOO</name>